<dbReference type="Proteomes" id="UP000014585">
    <property type="component" value="Unassembled WGS sequence"/>
</dbReference>
<dbReference type="HOGENOM" id="CLU_3306765_0_0_6"/>
<dbReference type="EMBL" id="ATDT01000039">
    <property type="protein sequence ID" value="EPF12617.1"/>
    <property type="molecule type" value="Genomic_DNA"/>
</dbReference>
<accession>S3IYB9</accession>
<organism evidence="1 2">
    <name type="scientific">Cedecea davisae DSM 4568</name>
    <dbReference type="NCBI Taxonomy" id="566551"/>
    <lineage>
        <taxon>Bacteria</taxon>
        <taxon>Pseudomonadati</taxon>
        <taxon>Pseudomonadota</taxon>
        <taxon>Gammaproteobacteria</taxon>
        <taxon>Enterobacterales</taxon>
        <taxon>Enterobacteriaceae</taxon>
        <taxon>Cedecea</taxon>
    </lineage>
</organism>
<evidence type="ECO:0000313" key="2">
    <source>
        <dbReference type="Proteomes" id="UP000014585"/>
    </source>
</evidence>
<name>S3IYB9_9ENTR</name>
<proteinExistence type="predicted"/>
<dbReference type="STRING" id="566551.HMPREF0201_04727"/>
<dbReference type="AlphaFoldDB" id="S3IYB9"/>
<sequence length="39" mass="4319">MCWGFYVFNLSFAITFPLFGLKAMRIAPGWCAPGFSLSA</sequence>
<comment type="caution">
    <text evidence="1">The sequence shown here is derived from an EMBL/GenBank/DDBJ whole genome shotgun (WGS) entry which is preliminary data.</text>
</comment>
<gene>
    <name evidence="1" type="ORF">HMPREF0201_04727</name>
</gene>
<evidence type="ECO:0000313" key="1">
    <source>
        <dbReference type="EMBL" id="EPF12617.1"/>
    </source>
</evidence>
<protein>
    <submittedName>
        <fullName evidence="1">Uncharacterized protein</fullName>
    </submittedName>
</protein>
<reference evidence="1 2" key="1">
    <citation type="submission" date="2013-04" db="EMBL/GenBank/DDBJ databases">
        <authorList>
            <person name="Weinstock G."/>
            <person name="Sodergren E."/>
            <person name="Lobos E.A."/>
            <person name="Fulton L."/>
            <person name="Fulton R."/>
            <person name="Courtney L."/>
            <person name="Fronick C."/>
            <person name="O'Laughlin M."/>
            <person name="Godfrey J."/>
            <person name="Wilson R.M."/>
            <person name="Miner T."/>
            <person name="Farmer C."/>
            <person name="Delehaunty K."/>
            <person name="Cordes M."/>
            <person name="Minx P."/>
            <person name="Tomlinson C."/>
            <person name="Chen J."/>
            <person name="Wollam A."/>
            <person name="Pepin K.H."/>
            <person name="Palsikar V.B."/>
            <person name="Zhang X."/>
            <person name="Suruliraj S."/>
            <person name="Perna N.T."/>
            <person name="Plunkett G."/>
            <person name="Warren W."/>
            <person name="Mitreva M."/>
            <person name="Mardis E.R."/>
            <person name="Wilson R.K."/>
        </authorList>
    </citation>
    <scope>NUCLEOTIDE SEQUENCE [LARGE SCALE GENOMIC DNA]</scope>
    <source>
        <strain evidence="1 2">DSM 4568</strain>
    </source>
</reference>